<protein>
    <submittedName>
        <fullName evidence="1">Uncharacterized protein</fullName>
    </submittedName>
</protein>
<dbReference type="Proteomes" id="UP000020077">
    <property type="component" value="Unassembled WGS sequence"/>
</dbReference>
<sequence length="76" mass="8151">MGFRQKVGHLASVDPFLASNACLQQFLAATLERTVQFGDQSQRLGGENGFVTGLDRCVDVHAGGQIETHAMTPFDG</sequence>
<evidence type="ECO:0000313" key="2">
    <source>
        <dbReference type="Proteomes" id="UP000020077"/>
    </source>
</evidence>
<organism evidence="1 2">
    <name type="scientific">Candidatus Accumulibacter phosphatis</name>
    <dbReference type="NCBI Taxonomy" id="327160"/>
    <lineage>
        <taxon>Bacteria</taxon>
        <taxon>Pseudomonadati</taxon>
        <taxon>Pseudomonadota</taxon>
        <taxon>Betaproteobacteria</taxon>
        <taxon>Candidatus Accumulibacter</taxon>
    </lineage>
</organism>
<evidence type="ECO:0000313" key="1">
    <source>
        <dbReference type="EMBL" id="KFB71688.1"/>
    </source>
</evidence>
<proteinExistence type="predicted"/>
<reference evidence="1 2" key="1">
    <citation type="submission" date="2014-02" db="EMBL/GenBank/DDBJ databases">
        <title>Expanding our view of genomic diversity in Candidatus Accumulibacter clades.</title>
        <authorList>
            <person name="Skennerton C.T."/>
            <person name="Barr J.J."/>
            <person name="Slater F.R."/>
            <person name="Bond P.L."/>
            <person name="Tyson G.W."/>
        </authorList>
    </citation>
    <scope>NUCLEOTIDE SEQUENCE [LARGE SCALE GENOMIC DNA]</scope>
    <source>
        <strain evidence="2">BA-91</strain>
    </source>
</reference>
<comment type="caution">
    <text evidence="1">The sequence shown here is derived from an EMBL/GenBank/DDBJ whole genome shotgun (WGS) entry which is preliminary data.</text>
</comment>
<dbReference type="AlphaFoldDB" id="A0A080LTE6"/>
<gene>
    <name evidence="1" type="ORF">AW09_003143</name>
</gene>
<name>A0A080LTE6_9PROT</name>
<dbReference type="EMBL" id="JDVG02000505">
    <property type="protein sequence ID" value="KFB71688.1"/>
    <property type="molecule type" value="Genomic_DNA"/>
</dbReference>
<accession>A0A080LTE6</accession>